<dbReference type="PANTHER" id="PTHR23542:SF1">
    <property type="entry name" value="MAJOR FACILITATOR SUPERFAMILY (MFS) PROFILE DOMAIN-CONTAINING PROTEIN"/>
    <property type="match status" value="1"/>
</dbReference>
<feature type="transmembrane region" description="Helical" evidence="2">
    <location>
        <begin position="320"/>
        <end position="342"/>
    </location>
</feature>
<gene>
    <name evidence="3" type="ORF">GCM10010430_70760</name>
</gene>
<dbReference type="Pfam" id="PF07690">
    <property type="entry name" value="MFS_1"/>
    <property type="match status" value="1"/>
</dbReference>
<dbReference type="PANTHER" id="PTHR23542">
    <property type="match status" value="1"/>
</dbReference>
<dbReference type="InterPro" id="IPR011701">
    <property type="entry name" value="MFS"/>
</dbReference>
<keyword evidence="4" id="KW-1185">Reference proteome</keyword>
<proteinExistence type="predicted"/>
<feature type="transmembrane region" description="Helical" evidence="2">
    <location>
        <begin position="354"/>
        <end position="375"/>
    </location>
</feature>
<accession>A0ABN3EWN5</accession>
<evidence type="ECO:0000313" key="3">
    <source>
        <dbReference type="EMBL" id="GAA2274605.1"/>
    </source>
</evidence>
<feature type="transmembrane region" description="Helical" evidence="2">
    <location>
        <begin position="264"/>
        <end position="285"/>
    </location>
</feature>
<comment type="caution">
    <text evidence="3">The sequence shown here is derived from an EMBL/GenBank/DDBJ whole genome shotgun (WGS) entry which is preliminary data.</text>
</comment>
<feature type="transmembrane region" description="Helical" evidence="2">
    <location>
        <begin position="51"/>
        <end position="76"/>
    </location>
</feature>
<dbReference type="Proteomes" id="UP001500305">
    <property type="component" value="Unassembled WGS sequence"/>
</dbReference>
<organism evidence="3 4">
    <name type="scientific">Kitasatospora cystarginea</name>
    <dbReference type="NCBI Taxonomy" id="58350"/>
    <lineage>
        <taxon>Bacteria</taxon>
        <taxon>Bacillati</taxon>
        <taxon>Actinomycetota</taxon>
        <taxon>Actinomycetes</taxon>
        <taxon>Kitasatosporales</taxon>
        <taxon>Streptomycetaceae</taxon>
        <taxon>Kitasatospora</taxon>
    </lineage>
</organism>
<keyword evidence="2" id="KW-0812">Transmembrane</keyword>
<protein>
    <submittedName>
        <fullName evidence="3">MFS transporter</fullName>
    </submittedName>
</protein>
<keyword evidence="2" id="KW-0472">Membrane</keyword>
<feature type="transmembrane region" description="Helical" evidence="2">
    <location>
        <begin position="97"/>
        <end position="116"/>
    </location>
</feature>
<keyword evidence="2" id="KW-1133">Transmembrane helix</keyword>
<dbReference type="SUPFAM" id="SSF103473">
    <property type="entry name" value="MFS general substrate transporter"/>
    <property type="match status" value="1"/>
</dbReference>
<feature type="transmembrane region" description="Helical" evidence="2">
    <location>
        <begin position="188"/>
        <end position="210"/>
    </location>
</feature>
<reference evidence="3 4" key="1">
    <citation type="journal article" date="2019" name="Int. J. Syst. Evol. Microbiol.">
        <title>The Global Catalogue of Microorganisms (GCM) 10K type strain sequencing project: providing services to taxonomists for standard genome sequencing and annotation.</title>
        <authorList>
            <consortium name="The Broad Institute Genomics Platform"/>
            <consortium name="The Broad Institute Genome Sequencing Center for Infectious Disease"/>
            <person name="Wu L."/>
            <person name="Ma J."/>
        </authorList>
    </citation>
    <scope>NUCLEOTIDE SEQUENCE [LARGE SCALE GENOMIC DNA]</scope>
    <source>
        <strain evidence="3 4">JCM 7356</strain>
    </source>
</reference>
<feature type="region of interest" description="Disordered" evidence="1">
    <location>
        <begin position="408"/>
        <end position="430"/>
    </location>
</feature>
<sequence>MAGSVTTISSRITDPAVKRPATYFGVLRTQSVFRLLAGTLVGRLPNAMAPLGILLITATGSGTGALGGLLSALYVLASALSQPVKGRLMARYGQTRVSGPAAAINAGGLVALAAVGGPEHPFLSATVILFAGTCTPPLEAGLRALWGTVLPHPGERRAALALDTGSQGILQIVGPMLVAVLASTHRPSTALVVTAALGLTGAATVLTTSASRTWTPIAPRHTATSPLRHNGIRLLLLALAGTGFAAGAMTVWAVNMAARHHADLLAGAIPAAFATSSFASGLIFGRRTWPGTLHSQLLAAAAGYALCWLPLLTLPSPTVAAAFAVLPGLFLPVVIASAYMMVDSLTAGDTTETYAWLILTLGVGSATGTALAGTFATHPLASAALLAIGGAVALAALACARSDLSPRPAAHGPGAADRPASAPARLHDSL</sequence>
<dbReference type="Gene3D" id="1.20.1250.20">
    <property type="entry name" value="MFS general substrate transporter like domains"/>
    <property type="match status" value="1"/>
</dbReference>
<feature type="transmembrane region" description="Helical" evidence="2">
    <location>
        <begin position="297"/>
        <end position="314"/>
    </location>
</feature>
<name>A0ABN3EWN5_9ACTN</name>
<evidence type="ECO:0000256" key="2">
    <source>
        <dbReference type="SAM" id="Phobius"/>
    </source>
</evidence>
<dbReference type="EMBL" id="BAAATR010000050">
    <property type="protein sequence ID" value="GAA2274605.1"/>
    <property type="molecule type" value="Genomic_DNA"/>
</dbReference>
<evidence type="ECO:0000313" key="4">
    <source>
        <dbReference type="Proteomes" id="UP001500305"/>
    </source>
</evidence>
<feature type="transmembrane region" description="Helical" evidence="2">
    <location>
        <begin position="381"/>
        <end position="400"/>
    </location>
</feature>
<feature type="transmembrane region" description="Helical" evidence="2">
    <location>
        <begin position="231"/>
        <end position="252"/>
    </location>
</feature>
<dbReference type="InterPro" id="IPR036259">
    <property type="entry name" value="MFS_trans_sf"/>
</dbReference>
<evidence type="ECO:0000256" key="1">
    <source>
        <dbReference type="SAM" id="MobiDB-lite"/>
    </source>
</evidence>